<feature type="region of interest" description="Disordered" evidence="1">
    <location>
        <begin position="978"/>
        <end position="1110"/>
    </location>
</feature>
<feature type="region of interest" description="Disordered" evidence="1">
    <location>
        <begin position="1169"/>
        <end position="1197"/>
    </location>
</feature>
<dbReference type="AlphaFoldDB" id="A0AAD1XAQ3"/>
<evidence type="ECO:0000256" key="1">
    <source>
        <dbReference type="SAM" id="MobiDB-lite"/>
    </source>
</evidence>
<feature type="compositionally biased region" description="Basic and acidic residues" evidence="1">
    <location>
        <begin position="51"/>
        <end position="76"/>
    </location>
</feature>
<dbReference type="EMBL" id="CAMPGE010005129">
    <property type="protein sequence ID" value="CAI2363976.1"/>
    <property type="molecule type" value="Genomic_DNA"/>
</dbReference>
<evidence type="ECO:0000313" key="2">
    <source>
        <dbReference type="EMBL" id="CAI2363976.1"/>
    </source>
</evidence>
<protein>
    <submittedName>
        <fullName evidence="2">Uncharacterized protein</fullName>
    </submittedName>
</protein>
<gene>
    <name evidence="2" type="ORF">ECRASSUSDP1_LOCUS5316</name>
</gene>
<feature type="compositionally biased region" description="Basic residues" evidence="1">
    <location>
        <begin position="77"/>
        <end position="87"/>
    </location>
</feature>
<reference evidence="2" key="1">
    <citation type="submission" date="2023-07" db="EMBL/GenBank/DDBJ databases">
        <authorList>
            <consortium name="AG Swart"/>
            <person name="Singh M."/>
            <person name="Singh A."/>
            <person name="Seah K."/>
            <person name="Emmerich C."/>
        </authorList>
    </citation>
    <scope>NUCLEOTIDE SEQUENCE</scope>
    <source>
        <strain evidence="2">DP1</strain>
    </source>
</reference>
<feature type="region of interest" description="Disordered" evidence="1">
    <location>
        <begin position="12"/>
        <end position="90"/>
    </location>
</feature>
<sequence length="1211" mass="140969">MSFSGQYEVVYKKDRNRQHQQAKNLHNKDVNDEVSDQEYLKRNYQHHKAKQKVEHSPKQAYNRTDKEKCSARESSVKNRKRWQKKDKRSLNNSKLGIFSDNCTQNHIGSKEASTSFRDQRNNKKNAIFSSQDSFDPCSTMKAHQQRKDQHSKCYPGNSRQKVNNEQEFHHIMTQRNIRDKNADFSRRSRKLRANKAKREYGKDSNKRHDILFETFDETSRISSEIQNSLVIIQQAKAQNEKYSVNRSIERVPGSQVRNNLTQVSKKESYTQKYKHNLRKEGMKDTEYRATMPETFSCKPENFSQTQKLRNDAQKTNSGNTTLERQSSTGMLENMVSGRISNRNHFNRDMSVIKEGAQNRSHSQIGGVKKKTFRHQNMQIPKASNKMISASPASNFMSSRDKPQTHKKYVQKPVHKVLNNLMEEEEDEEIIMKMLNDRKKELFNVKRVKQDRMELQRDSFEGRFVKQYHRDKQRFHDVNKSRKRLKSPAAEKLSKDKIKRIRQQSSVAERKYREKLDAVKLIQKCWRKHRHGTIKQLENKAEKVLQEDVANDLENLDSYDDVIVEADSIQIPIVKHDAPGRHFDSAFETRKRVAPEISSYAKEKLLALFKGWKTRRILRNQHLKELKVEIGYMLKLKKNDLNERELKHCRAEFSRIANKFCTIFLRLSANKEWIKKYNINFKRNNSVTRNRSESAQHSNQSNFRPVFDISQNNQSKQQTEMSSLPSKIQDNKLSTKKSRNPENENNQNGAKTVKSTILQQNKEEVSNPVYANDDTQINKDRTNMFEDIGKQKMSQRNRDYSTPSIRLNNNLAKANIIDNYRHAPISPRNNFDNQNQLFQPEVRNKMEKSPSMQLNYPQMSPAPVAYNPQIYPGYQNFSQAQANYNQPQLNIHQPSMGVPQQQMGVPQAHLGVHQPQFNMPQTHMGPIPNQIGIAQNQIGMHPQIMQPVYQYQGAHNPIYIIYQGQPVIRDEINVSNEPFSRPLVSNSHEEPVLYRPSPQPESVHSQNLSQPPPKPLKSPNNFSADESFQRPAHVPTEKYHTAKQEPKLSKKEELSFMDTFPSQKNPEAEISPKNYLDDRPIKPQKPASFGKPTSLATIPEKRKNKSSNQKTYLKKKKVYDPKESIKKEMEYKKKVKEERKKFLTGTKSASACQKVSTVNKPSIHRIAPAFDGSKALNKPPVRNNQPPANSFANMNKEQRVQKISQLLRGKRS</sequence>
<evidence type="ECO:0000313" key="3">
    <source>
        <dbReference type="Proteomes" id="UP001295684"/>
    </source>
</evidence>
<feature type="compositionally biased region" description="Polar residues" evidence="1">
    <location>
        <begin position="712"/>
        <end position="731"/>
    </location>
</feature>
<comment type="caution">
    <text evidence="2">The sequence shown here is derived from an EMBL/GenBank/DDBJ whole genome shotgun (WGS) entry which is preliminary data.</text>
</comment>
<accession>A0AAD1XAQ3</accession>
<feature type="region of interest" description="Disordered" evidence="1">
    <location>
        <begin position="712"/>
        <end position="753"/>
    </location>
</feature>
<proteinExistence type="predicted"/>
<name>A0AAD1XAQ3_EUPCR</name>
<keyword evidence="3" id="KW-1185">Reference proteome</keyword>
<feature type="compositionally biased region" description="Polar residues" evidence="1">
    <location>
        <begin position="742"/>
        <end position="753"/>
    </location>
</feature>
<organism evidence="2 3">
    <name type="scientific">Euplotes crassus</name>
    <dbReference type="NCBI Taxonomy" id="5936"/>
    <lineage>
        <taxon>Eukaryota</taxon>
        <taxon>Sar</taxon>
        <taxon>Alveolata</taxon>
        <taxon>Ciliophora</taxon>
        <taxon>Intramacronucleata</taxon>
        <taxon>Spirotrichea</taxon>
        <taxon>Hypotrichia</taxon>
        <taxon>Euplotida</taxon>
        <taxon>Euplotidae</taxon>
        <taxon>Moneuplotes</taxon>
    </lineage>
</organism>
<feature type="compositionally biased region" description="Polar residues" evidence="1">
    <location>
        <begin position="1181"/>
        <end position="1194"/>
    </location>
</feature>
<feature type="compositionally biased region" description="Basic and acidic residues" evidence="1">
    <location>
        <begin position="1034"/>
        <end position="1053"/>
    </location>
</feature>
<dbReference type="Proteomes" id="UP001295684">
    <property type="component" value="Unassembled WGS sequence"/>
</dbReference>